<keyword evidence="11" id="KW-0732">Signal</keyword>
<dbReference type="GO" id="GO:0046872">
    <property type="term" value="F:metal ion binding"/>
    <property type="evidence" value="ECO:0007669"/>
    <property type="project" value="UniProtKB-KW"/>
</dbReference>
<dbReference type="SMART" id="SM00164">
    <property type="entry name" value="TBC"/>
    <property type="match status" value="1"/>
</dbReference>
<dbReference type="Pfam" id="PF12796">
    <property type="entry name" value="Ank_2"/>
    <property type="match status" value="1"/>
</dbReference>
<dbReference type="GO" id="GO:0006508">
    <property type="term" value="P:proteolysis"/>
    <property type="evidence" value="ECO:0007669"/>
    <property type="project" value="UniProtKB-KW"/>
</dbReference>
<feature type="region of interest" description="Disordered" evidence="10">
    <location>
        <begin position="907"/>
        <end position="946"/>
    </location>
</feature>
<keyword evidence="6 8" id="KW-0482">Metalloprotease</keyword>
<keyword evidence="4" id="KW-0378">Hydrolase</keyword>
<dbReference type="Gene3D" id="1.10.472.80">
    <property type="entry name" value="Ypt/Rab-GAP domain of gyp1p, domain 3"/>
    <property type="match status" value="1"/>
</dbReference>
<dbReference type="OrthoDB" id="527990at2759"/>
<name>A0A152A9L0_TIELA</name>
<feature type="compositionally biased region" description="Polar residues" evidence="10">
    <location>
        <begin position="925"/>
        <end position="937"/>
    </location>
</feature>
<keyword evidence="14" id="KW-1185">Reference proteome</keyword>
<dbReference type="InterPro" id="IPR036770">
    <property type="entry name" value="Ankyrin_rpt-contain_sf"/>
</dbReference>
<comment type="caution">
    <text evidence="13">The sequence shown here is derived from an EMBL/GenBank/DDBJ whole genome shotgun (WGS) entry which is preliminary data.</text>
</comment>
<comment type="similarity">
    <text evidence="1">Belongs to the peptidase M8 family.</text>
</comment>
<dbReference type="Gene3D" id="1.10.8.270">
    <property type="entry name" value="putative rabgap domain of human tbc1 domain family member 14 like domains"/>
    <property type="match status" value="1"/>
</dbReference>
<dbReference type="Gene3D" id="1.10.10.750">
    <property type="entry name" value="Ypt/Rab-GAP domain of gyp1p, domain 1"/>
    <property type="match status" value="1"/>
</dbReference>
<dbReference type="InParanoid" id="A0A152A9L0"/>
<dbReference type="GO" id="GO:0007155">
    <property type="term" value="P:cell adhesion"/>
    <property type="evidence" value="ECO:0007669"/>
    <property type="project" value="InterPro"/>
</dbReference>
<accession>A0A152A9L0</accession>
<dbReference type="GO" id="GO:0016020">
    <property type="term" value="C:membrane"/>
    <property type="evidence" value="ECO:0007669"/>
    <property type="project" value="InterPro"/>
</dbReference>
<dbReference type="PROSITE" id="PS50297">
    <property type="entry name" value="ANK_REP_REGION"/>
    <property type="match status" value="1"/>
</dbReference>
<proteinExistence type="inferred from homology"/>
<dbReference type="EMBL" id="LODT01000001">
    <property type="protein sequence ID" value="KYR02747.1"/>
    <property type="molecule type" value="Genomic_DNA"/>
</dbReference>
<dbReference type="Pfam" id="PF01457">
    <property type="entry name" value="Peptidase_M8"/>
    <property type="match status" value="1"/>
</dbReference>
<evidence type="ECO:0000256" key="8">
    <source>
        <dbReference type="PIRSR" id="PIRSR601577-2"/>
    </source>
</evidence>
<feature type="domain" description="Rab-GAP TBC" evidence="12">
    <location>
        <begin position="985"/>
        <end position="1174"/>
    </location>
</feature>
<gene>
    <name evidence="13" type="ORF">DLAC_00210</name>
</gene>
<dbReference type="SMART" id="SM00248">
    <property type="entry name" value="ANK"/>
    <property type="match status" value="3"/>
</dbReference>
<dbReference type="AlphaFoldDB" id="A0A152A9L0"/>
<feature type="compositionally biased region" description="Basic and acidic residues" evidence="10">
    <location>
        <begin position="909"/>
        <end position="924"/>
    </location>
</feature>
<dbReference type="SUPFAM" id="SSF48403">
    <property type="entry name" value="Ankyrin repeat"/>
    <property type="match status" value="1"/>
</dbReference>
<keyword evidence="5 8" id="KW-0862">Zinc</keyword>
<feature type="repeat" description="ANK" evidence="9">
    <location>
        <begin position="690"/>
        <end position="723"/>
    </location>
</feature>
<dbReference type="Gene3D" id="2.10.55.10">
    <property type="entry name" value="Leishmanolysin domain 3"/>
    <property type="match status" value="1"/>
</dbReference>
<keyword evidence="3 8" id="KW-0479">Metal-binding</keyword>
<evidence type="ECO:0000256" key="2">
    <source>
        <dbReference type="ARBA" id="ARBA00022670"/>
    </source>
</evidence>
<feature type="binding site" evidence="8">
    <location>
        <position position="336"/>
    </location>
    <ligand>
        <name>Zn(2+)</name>
        <dbReference type="ChEBI" id="CHEBI:29105"/>
        <note>catalytic</note>
    </ligand>
</feature>
<evidence type="ECO:0000256" key="6">
    <source>
        <dbReference type="ARBA" id="ARBA00023049"/>
    </source>
</evidence>
<evidence type="ECO:0000313" key="14">
    <source>
        <dbReference type="Proteomes" id="UP000076078"/>
    </source>
</evidence>
<sequence>MIKYRLILVFLLLLILHNNGGGLLVSTSHSHPPDFSYNIENLIGGYFKDFTRSNILNSKNIQNIQILDLDHEYECDHDIRPLSKSLQVPNILYRDHYKKLVVKDGAHHGKKSLVDPDRMRQNKTGKTGNIRFHINSTFITDKNDQGYSCFTIGQRIAMGGRINDAKTDCFMELGQVKNSPCWYTCQEKDLQLVEIQKLLRNYIAKATFELFSMILMVEDQEEVLKLDVAPDPEEYSDECSYGIRIPEYLYHQGIKGVDHYIFITSRPTPDSSTIAYSMLCDAPVYFYGHEDDDWVYGRPRVSVLNFNPNYFLELLQKQSKWIFNQYVRVGIHEMIHSLGFSSFLYRSYIDRSTGMPYKSIYKTVTISGKTPSGEAFTKPRYLITSPTVNLFAKQFYKCPSVEGFELEDFGSRGTKGSHWEKRIGDEEIMTGYVSQRLIISNLTLSLLYDTGWYQINFNFSEILLWGKGKGCAWLSDCANTQDSWGKDYFCYKSKELGCLTTRMGIGQCQFMNFSHAIPSIYQHFSVPSEGGINRASDYCPFYAISEKESATKYCTNNESLWNVEVFEEFGVESRCFEYNFVNDDNTPIQHVCWIYRCNDKKEVEIRVNNKYYRCAKGLKSINTNDNNIFVTKMENLIIPSSNDQQQGYDRNYFKEIINAIRANDFDILQMVINDLPEKMKVPVLNQKTGTGRTPLYLAIEKKCSIKVIFGLIDNGANVNEMVSLLTKSEFDEDNTVLSSPNSNSSNSSNLKIKSQDFIARPNEMLDYSKPASTEHVLHLLCRHATFSETLKEVLEKYNDTLDKNSLDTLKRSPLIVASANGNLEGARLLVLRTVNVQFEDVNKKTALHLSMDFNHDNIASMLTHNGGDVSVRYHYRPTNRMSLVNQLGDANDIEVIQKLDRYGNIISPENDRHSKSIKSVRDNSRSGTLSGQHNSAMLTPEESKLRKKEIEKELSRALKWISMMKKWKPESNKFPSKVKSRSIKGIPDRVRGQAWSLMAQTSIQLKNNPTKFDELLLIKSKSELEIDLDVNRAFRNNIQFRERYGTGQITLFNVLKVFSNYDKEIGYTQGMSSIASLLVMYLPEREAFWTFERLMYKPEYAMSTLFENGLGGLQKMMFVFGKVLEKYLPDVDKKLKEFSITPSLYCVKWFMIGFLDTFTFNYSIRIWDLIFSHGFKIVYSVGITILKSIRKQILISEFNGCLDLLMHYEATMSEDAFAAQCIKNKISFKTIENFEKKYVK</sequence>
<evidence type="ECO:0000256" key="9">
    <source>
        <dbReference type="PROSITE-ProRule" id="PRU00023"/>
    </source>
</evidence>
<dbReference type="Gene3D" id="1.25.40.20">
    <property type="entry name" value="Ankyrin repeat-containing domain"/>
    <property type="match status" value="2"/>
</dbReference>
<dbReference type="InterPro" id="IPR001577">
    <property type="entry name" value="Peptidase_M8"/>
</dbReference>
<keyword evidence="2" id="KW-0645">Protease</keyword>
<evidence type="ECO:0000259" key="12">
    <source>
        <dbReference type="PROSITE" id="PS50086"/>
    </source>
</evidence>
<evidence type="ECO:0000256" key="11">
    <source>
        <dbReference type="SAM" id="SignalP"/>
    </source>
</evidence>
<dbReference type="Gene3D" id="3.10.170.20">
    <property type="match status" value="1"/>
</dbReference>
<reference evidence="13 14" key="1">
    <citation type="submission" date="2015-12" db="EMBL/GenBank/DDBJ databases">
        <title>Dictyostelia acquired genes for synthesis and detection of signals that induce cell-type specialization by lateral gene transfer from prokaryotes.</title>
        <authorList>
            <person name="Gloeckner G."/>
            <person name="Schaap P."/>
        </authorList>
    </citation>
    <scope>NUCLEOTIDE SEQUENCE [LARGE SCALE GENOMIC DNA]</scope>
    <source>
        <strain evidence="13 14">TK</strain>
    </source>
</reference>
<feature type="active site" evidence="7">
    <location>
        <position position="333"/>
    </location>
</feature>
<evidence type="ECO:0000313" key="13">
    <source>
        <dbReference type="EMBL" id="KYR02747.1"/>
    </source>
</evidence>
<feature type="binding site" evidence="8">
    <location>
        <position position="418"/>
    </location>
    <ligand>
        <name>Zn(2+)</name>
        <dbReference type="ChEBI" id="CHEBI:29105"/>
        <note>catalytic</note>
    </ligand>
</feature>
<dbReference type="PANTHER" id="PTHR10942">
    <property type="entry name" value="LEISHMANOLYSIN-LIKE PEPTIDASE"/>
    <property type="match status" value="1"/>
</dbReference>
<dbReference type="InterPro" id="IPR002110">
    <property type="entry name" value="Ankyrin_rpt"/>
</dbReference>
<organism evidence="13 14">
    <name type="scientific">Tieghemostelium lacteum</name>
    <name type="common">Slime mold</name>
    <name type="synonym">Dictyostelium lacteum</name>
    <dbReference type="NCBI Taxonomy" id="361077"/>
    <lineage>
        <taxon>Eukaryota</taxon>
        <taxon>Amoebozoa</taxon>
        <taxon>Evosea</taxon>
        <taxon>Eumycetozoa</taxon>
        <taxon>Dictyostelia</taxon>
        <taxon>Dictyosteliales</taxon>
        <taxon>Raperosteliaceae</taxon>
        <taxon>Tieghemostelium</taxon>
    </lineage>
</organism>
<dbReference type="STRING" id="361077.A0A152A9L0"/>
<dbReference type="InterPro" id="IPR000195">
    <property type="entry name" value="Rab-GAP-TBC_dom"/>
</dbReference>
<dbReference type="InterPro" id="IPR035969">
    <property type="entry name" value="Rab-GAP_TBC_sf"/>
</dbReference>
<dbReference type="PROSITE" id="PS50086">
    <property type="entry name" value="TBC_RABGAP"/>
    <property type="match status" value="1"/>
</dbReference>
<dbReference type="SUPFAM" id="SSF55486">
    <property type="entry name" value="Metalloproteases ('zincins'), catalytic domain"/>
    <property type="match status" value="1"/>
</dbReference>
<dbReference type="Gene3D" id="3.90.132.10">
    <property type="entry name" value="Leishmanolysin , domain 2"/>
    <property type="match status" value="1"/>
</dbReference>
<feature type="signal peptide" evidence="11">
    <location>
        <begin position="1"/>
        <end position="22"/>
    </location>
</feature>
<comment type="cofactor">
    <cofactor evidence="8">
        <name>Zn(2+)</name>
        <dbReference type="ChEBI" id="CHEBI:29105"/>
    </cofactor>
    <text evidence="8">Binds 1 zinc ion per subunit.</text>
</comment>
<dbReference type="PANTHER" id="PTHR10942:SF46">
    <property type="entry name" value="LEISHMANOLYSIN-LIKE PEPTIDASE"/>
    <property type="match status" value="1"/>
</dbReference>
<evidence type="ECO:0000256" key="10">
    <source>
        <dbReference type="SAM" id="MobiDB-lite"/>
    </source>
</evidence>
<dbReference type="PROSITE" id="PS50088">
    <property type="entry name" value="ANK_REPEAT"/>
    <property type="match status" value="2"/>
</dbReference>
<feature type="binding site" evidence="8">
    <location>
        <position position="332"/>
    </location>
    <ligand>
        <name>Zn(2+)</name>
        <dbReference type="ChEBI" id="CHEBI:29105"/>
        <note>catalytic</note>
    </ligand>
</feature>
<dbReference type="Proteomes" id="UP000076078">
    <property type="component" value="Unassembled WGS sequence"/>
</dbReference>
<keyword evidence="9" id="KW-0040">ANK repeat</keyword>
<evidence type="ECO:0000256" key="5">
    <source>
        <dbReference type="ARBA" id="ARBA00022833"/>
    </source>
</evidence>
<feature type="repeat" description="ANK" evidence="9">
    <location>
        <begin position="842"/>
        <end position="874"/>
    </location>
</feature>
<protein>
    <recommendedName>
        <fullName evidence="12">Rab-GAP TBC domain-containing protein</fullName>
    </recommendedName>
</protein>
<evidence type="ECO:0000256" key="4">
    <source>
        <dbReference type="ARBA" id="ARBA00022801"/>
    </source>
</evidence>
<dbReference type="SUPFAM" id="SSF47923">
    <property type="entry name" value="Ypt/Rab-GAP domain of gyp1p"/>
    <property type="match status" value="2"/>
</dbReference>
<dbReference type="FunFam" id="1.10.8.270:FF:000016">
    <property type="entry name" value="TBC1 domain family member 2A"/>
    <property type="match status" value="1"/>
</dbReference>
<dbReference type="GO" id="GO:0004222">
    <property type="term" value="F:metalloendopeptidase activity"/>
    <property type="evidence" value="ECO:0007669"/>
    <property type="project" value="InterPro"/>
</dbReference>
<evidence type="ECO:0000256" key="3">
    <source>
        <dbReference type="ARBA" id="ARBA00022723"/>
    </source>
</evidence>
<dbReference type="GO" id="GO:0005737">
    <property type="term" value="C:cytoplasm"/>
    <property type="evidence" value="ECO:0007669"/>
    <property type="project" value="TreeGrafter"/>
</dbReference>
<evidence type="ECO:0000256" key="7">
    <source>
        <dbReference type="PIRSR" id="PIRSR601577-1"/>
    </source>
</evidence>
<feature type="chain" id="PRO_5007593804" description="Rab-GAP TBC domain-containing protein" evidence="11">
    <location>
        <begin position="23"/>
        <end position="1240"/>
    </location>
</feature>
<evidence type="ECO:0000256" key="1">
    <source>
        <dbReference type="ARBA" id="ARBA00005860"/>
    </source>
</evidence>
<dbReference type="Pfam" id="PF00566">
    <property type="entry name" value="RabGAP-TBC"/>
    <property type="match status" value="1"/>
</dbReference>
<dbReference type="FunFam" id="3.90.132.10:FF:000001">
    <property type="entry name" value="leishmanolysin-like peptidase isoform X2"/>
    <property type="match status" value="1"/>
</dbReference>